<protein>
    <submittedName>
        <fullName evidence="1">Uncharacterized protein</fullName>
    </submittedName>
</protein>
<gene>
    <name evidence="1" type="ORF">K443DRAFT_8595</name>
</gene>
<evidence type="ECO:0000313" key="2">
    <source>
        <dbReference type="Proteomes" id="UP000054477"/>
    </source>
</evidence>
<reference evidence="1 2" key="1">
    <citation type="submission" date="2014-04" db="EMBL/GenBank/DDBJ databases">
        <authorList>
            <consortium name="DOE Joint Genome Institute"/>
            <person name="Kuo A."/>
            <person name="Kohler A."/>
            <person name="Nagy L.G."/>
            <person name="Floudas D."/>
            <person name="Copeland A."/>
            <person name="Barry K.W."/>
            <person name="Cichocki N."/>
            <person name="Veneault-Fourrey C."/>
            <person name="LaButti K."/>
            <person name="Lindquist E.A."/>
            <person name="Lipzen A."/>
            <person name="Lundell T."/>
            <person name="Morin E."/>
            <person name="Murat C."/>
            <person name="Sun H."/>
            <person name="Tunlid A."/>
            <person name="Henrissat B."/>
            <person name="Grigoriev I.V."/>
            <person name="Hibbett D.S."/>
            <person name="Martin F."/>
            <person name="Nordberg H.P."/>
            <person name="Cantor M.N."/>
            <person name="Hua S.X."/>
        </authorList>
    </citation>
    <scope>NUCLEOTIDE SEQUENCE [LARGE SCALE GENOMIC DNA]</scope>
    <source>
        <strain evidence="1 2">LaAM-08-1</strain>
    </source>
</reference>
<proteinExistence type="predicted"/>
<sequence>MLLAIVIPPGEDHSNRRRRLHSPGCNKGHFLDDCVPLTPSYSLTNLVESIGQILCYLINLVCVLGTGVARNHDCARGINLTDEEKKQLEEELARETATLADGFYKIFQKKTDKNSYATAYWTTGLQATSVVNVFMTGSSDDKGHFFKFTRQHGLKNSFTIVPADASSIPNTTPKKGATTFDQENSIRLLDES</sequence>
<dbReference type="EMBL" id="KN838652">
    <property type="protein sequence ID" value="KIJ99163.1"/>
    <property type="molecule type" value="Genomic_DNA"/>
</dbReference>
<dbReference type="AlphaFoldDB" id="A0A0C9XCA7"/>
<dbReference type="OrthoDB" id="2838799at2759"/>
<dbReference type="Proteomes" id="UP000054477">
    <property type="component" value="Unassembled WGS sequence"/>
</dbReference>
<dbReference type="HOGENOM" id="CLU_1415374_0_0_1"/>
<name>A0A0C9XCA7_9AGAR</name>
<reference evidence="2" key="2">
    <citation type="submission" date="2015-01" db="EMBL/GenBank/DDBJ databases">
        <title>Evolutionary Origins and Diversification of the Mycorrhizal Mutualists.</title>
        <authorList>
            <consortium name="DOE Joint Genome Institute"/>
            <consortium name="Mycorrhizal Genomics Consortium"/>
            <person name="Kohler A."/>
            <person name="Kuo A."/>
            <person name="Nagy L.G."/>
            <person name="Floudas D."/>
            <person name="Copeland A."/>
            <person name="Barry K.W."/>
            <person name="Cichocki N."/>
            <person name="Veneault-Fourrey C."/>
            <person name="LaButti K."/>
            <person name="Lindquist E.A."/>
            <person name="Lipzen A."/>
            <person name="Lundell T."/>
            <person name="Morin E."/>
            <person name="Murat C."/>
            <person name="Riley R."/>
            <person name="Ohm R."/>
            <person name="Sun H."/>
            <person name="Tunlid A."/>
            <person name="Henrissat B."/>
            <person name="Grigoriev I.V."/>
            <person name="Hibbett D.S."/>
            <person name="Martin F."/>
        </authorList>
    </citation>
    <scope>NUCLEOTIDE SEQUENCE [LARGE SCALE GENOMIC DNA]</scope>
    <source>
        <strain evidence="2">LaAM-08-1</strain>
    </source>
</reference>
<evidence type="ECO:0000313" key="1">
    <source>
        <dbReference type="EMBL" id="KIJ99163.1"/>
    </source>
</evidence>
<organism evidence="1 2">
    <name type="scientific">Laccaria amethystina LaAM-08-1</name>
    <dbReference type="NCBI Taxonomy" id="1095629"/>
    <lineage>
        <taxon>Eukaryota</taxon>
        <taxon>Fungi</taxon>
        <taxon>Dikarya</taxon>
        <taxon>Basidiomycota</taxon>
        <taxon>Agaricomycotina</taxon>
        <taxon>Agaricomycetes</taxon>
        <taxon>Agaricomycetidae</taxon>
        <taxon>Agaricales</taxon>
        <taxon>Agaricineae</taxon>
        <taxon>Hydnangiaceae</taxon>
        <taxon>Laccaria</taxon>
    </lineage>
</organism>
<accession>A0A0C9XCA7</accession>
<keyword evidence="2" id="KW-1185">Reference proteome</keyword>